<organism evidence="1 2">
    <name type="scientific">Xenopus laevis</name>
    <name type="common">African clawed frog</name>
    <dbReference type="NCBI Taxonomy" id="8355"/>
    <lineage>
        <taxon>Eukaryota</taxon>
        <taxon>Metazoa</taxon>
        <taxon>Chordata</taxon>
        <taxon>Craniata</taxon>
        <taxon>Vertebrata</taxon>
        <taxon>Euteleostomi</taxon>
        <taxon>Amphibia</taxon>
        <taxon>Batrachia</taxon>
        <taxon>Anura</taxon>
        <taxon>Pipoidea</taxon>
        <taxon>Pipidae</taxon>
        <taxon>Xenopodinae</taxon>
        <taxon>Xenopus</taxon>
        <taxon>Xenopus</taxon>
    </lineage>
</organism>
<sequence length="68" mass="7634">MGVCRIWLGIMRAISPPLPKIVKIYITRNTIKRTGSNSGSFGIPSNKKNISKDWFVSILLKCLKCKVL</sequence>
<reference evidence="2" key="1">
    <citation type="journal article" date="2016" name="Nature">
        <title>Genome evolution in the allotetraploid frog Xenopus laevis.</title>
        <authorList>
            <person name="Session A.M."/>
            <person name="Uno Y."/>
            <person name="Kwon T."/>
            <person name="Chapman J.A."/>
            <person name="Toyoda A."/>
            <person name="Takahashi S."/>
            <person name="Fukui A."/>
            <person name="Hikosaka A."/>
            <person name="Suzuki A."/>
            <person name="Kondo M."/>
            <person name="van Heeringen S.J."/>
            <person name="Quigley I."/>
            <person name="Heinz S."/>
            <person name="Ogino H."/>
            <person name="Ochi H."/>
            <person name="Hellsten U."/>
            <person name="Lyons J.B."/>
            <person name="Simakov O."/>
            <person name="Putnam N."/>
            <person name="Stites J."/>
            <person name="Kuroki Y."/>
            <person name="Tanaka T."/>
            <person name="Michiue T."/>
            <person name="Watanabe M."/>
            <person name="Bogdanovic O."/>
            <person name="Lister R."/>
            <person name="Georgiou G."/>
            <person name="Paranjpe S.S."/>
            <person name="van Kruijsbergen I."/>
            <person name="Shu S."/>
            <person name="Carlson J."/>
            <person name="Kinoshita T."/>
            <person name="Ohta Y."/>
            <person name="Mawaribuchi S."/>
            <person name="Jenkins J."/>
            <person name="Grimwood J."/>
            <person name="Schmutz J."/>
            <person name="Mitros T."/>
            <person name="Mozaffari S.V."/>
            <person name="Suzuki Y."/>
            <person name="Haramoto Y."/>
            <person name="Yamamoto T.S."/>
            <person name="Takagi C."/>
            <person name="Heald R."/>
            <person name="Miller K."/>
            <person name="Haudenschild C."/>
            <person name="Kitzman J."/>
            <person name="Nakayama T."/>
            <person name="Izutsu Y."/>
            <person name="Robert J."/>
            <person name="Fortriede J."/>
            <person name="Burns K."/>
            <person name="Lotay V."/>
            <person name="Karimi K."/>
            <person name="Yasuoka Y."/>
            <person name="Dichmann D.S."/>
            <person name="Flajnik M.F."/>
            <person name="Houston D.W."/>
            <person name="Shendure J."/>
            <person name="DuPasquier L."/>
            <person name="Vize P.D."/>
            <person name="Zorn A.M."/>
            <person name="Ito M."/>
            <person name="Marcotte E.M."/>
            <person name="Wallingford J.B."/>
            <person name="Ito Y."/>
            <person name="Asashima M."/>
            <person name="Ueno N."/>
            <person name="Matsuda Y."/>
            <person name="Veenstra G.J."/>
            <person name="Fujiyama A."/>
            <person name="Harland R.M."/>
            <person name="Taira M."/>
            <person name="Rokhsar D.S."/>
        </authorList>
    </citation>
    <scope>NUCLEOTIDE SEQUENCE [LARGE SCALE GENOMIC DNA]</scope>
    <source>
        <strain evidence="2">J</strain>
    </source>
</reference>
<evidence type="ECO:0000313" key="1">
    <source>
        <dbReference type="EMBL" id="OCT86438.1"/>
    </source>
</evidence>
<accession>A0A974D6B4</accession>
<gene>
    <name evidence="1" type="ORF">XELAEV_18020121mg</name>
</gene>
<dbReference type="AlphaFoldDB" id="A0A974D6B4"/>
<dbReference type="EMBL" id="CM004471">
    <property type="protein sequence ID" value="OCT86438.1"/>
    <property type="molecule type" value="Genomic_DNA"/>
</dbReference>
<protein>
    <submittedName>
        <fullName evidence="1">Uncharacterized protein</fullName>
    </submittedName>
</protein>
<name>A0A974D6B4_XENLA</name>
<proteinExistence type="predicted"/>
<evidence type="ECO:0000313" key="2">
    <source>
        <dbReference type="Proteomes" id="UP000694892"/>
    </source>
</evidence>
<dbReference type="Proteomes" id="UP000694892">
    <property type="component" value="Chromosome 3S"/>
</dbReference>